<feature type="region of interest" description="Disordered" evidence="1">
    <location>
        <begin position="612"/>
        <end position="687"/>
    </location>
</feature>
<feature type="compositionally biased region" description="Basic and acidic residues" evidence="1">
    <location>
        <begin position="431"/>
        <end position="442"/>
    </location>
</feature>
<comment type="caution">
    <text evidence="2">The sequence shown here is derived from an EMBL/GenBank/DDBJ whole genome shotgun (WGS) entry which is preliminary data.</text>
</comment>
<evidence type="ECO:0000256" key="1">
    <source>
        <dbReference type="SAM" id="MobiDB-lite"/>
    </source>
</evidence>
<feature type="compositionally biased region" description="Low complexity" evidence="1">
    <location>
        <begin position="645"/>
        <end position="659"/>
    </location>
</feature>
<feature type="region of interest" description="Disordered" evidence="1">
    <location>
        <begin position="281"/>
        <end position="301"/>
    </location>
</feature>
<feature type="compositionally biased region" description="Low complexity" evidence="1">
    <location>
        <begin position="214"/>
        <end position="229"/>
    </location>
</feature>
<feature type="region of interest" description="Disordered" evidence="1">
    <location>
        <begin position="101"/>
        <end position="120"/>
    </location>
</feature>
<feature type="compositionally biased region" description="Low complexity" evidence="1">
    <location>
        <begin position="378"/>
        <end position="394"/>
    </location>
</feature>
<dbReference type="Gene3D" id="2.60.40.10">
    <property type="entry name" value="Immunoglobulins"/>
    <property type="match status" value="1"/>
</dbReference>
<feature type="compositionally biased region" description="Polar residues" evidence="1">
    <location>
        <begin position="660"/>
        <end position="673"/>
    </location>
</feature>
<dbReference type="InterPro" id="IPR014756">
    <property type="entry name" value="Ig_E-set"/>
</dbReference>
<reference evidence="2 3" key="1">
    <citation type="submission" date="2020-03" db="EMBL/GenBank/DDBJ databases">
        <title>Draft Genome Sequence of Cudoniella acicularis.</title>
        <authorList>
            <person name="Buettner E."/>
            <person name="Kellner H."/>
        </authorList>
    </citation>
    <scope>NUCLEOTIDE SEQUENCE [LARGE SCALE GENOMIC DNA]</scope>
    <source>
        <strain evidence="2 3">DSM 108380</strain>
    </source>
</reference>
<feature type="region of interest" description="Disordered" evidence="1">
    <location>
        <begin position="370"/>
        <end position="591"/>
    </location>
</feature>
<feature type="region of interest" description="Disordered" evidence="1">
    <location>
        <begin position="149"/>
        <end position="243"/>
    </location>
</feature>
<dbReference type="SUPFAM" id="SSF81296">
    <property type="entry name" value="E set domains"/>
    <property type="match status" value="1"/>
</dbReference>
<dbReference type="CDD" id="cd02859">
    <property type="entry name" value="E_set_AMPKbeta_like_N"/>
    <property type="match status" value="1"/>
</dbReference>
<feature type="compositionally biased region" description="Polar residues" evidence="1">
    <location>
        <begin position="569"/>
        <end position="580"/>
    </location>
</feature>
<evidence type="ECO:0008006" key="4">
    <source>
        <dbReference type="Google" id="ProtNLM"/>
    </source>
</evidence>
<feature type="compositionally biased region" description="Basic and acidic residues" evidence="1">
    <location>
        <begin position="179"/>
        <end position="190"/>
    </location>
</feature>
<feature type="compositionally biased region" description="Polar residues" evidence="1">
    <location>
        <begin position="510"/>
        <end position="523"/>
    </location>
</feature>
<organism evidence="2 3">
    <name type="scientific">Cudoniella acicularis</name>
    <dbReference type="NCBI Taxonomy" id="354080"/>
    <lineage>
        <taxon>Eukaryota</taxon>
        <taxon>Fungi</taxon>
        <taxon>Dikarya</taxon>
        <taxon>Ascomycota</taxon>
        <taxon>Pezizomycotina</taxon>
        <taxon>Leotiomycetes</taxon>
        <taxon>Helotiales</taxon>
        <taxon>Tricladiaceae</taxon>
        <taxon>Cudoniella</taxon>
    </lineage>
</organism>
<evidence type="ECO:0000313" key="3">
    <source>
        <dbReference type="Proteomes" id="UP000566819"/>
    </source>
</evidence>
<feature type="compositionally biased region" description="Basic and acidic residues" evidence="1">
    <location>
        <begin position="458"/>
        <end position="470"/>
    </location>
</feature>
<proteinExistence type="predicted"/>
<dbReference type="OrthoDB" id="5350410at2759"/>
<feature type="compositionally biased region" description="Polar residues" evidence="1">
    <location>
        <begin position="612"/>
        <end position="630"/>
    </location>
</feature>
<accession>A0A8H4R9R7</accession>
<feature type="compositionally biased region" description="Basic and acidic residues" evidence="1">
    <location>
        <begin position="149"/>
        <end position="158"/>
    </location>
</feature>
<gene>
    <name evidence="2" type="ORF">G7Y89_g13487</name>
</gene>
<dbReference type="EMBL" id="JAAMPI010001582">
    <property type="protein sequence ID" value="KAF4624681.1"/>
    <property type="molecule type" value="Genomic_DNA"/>
</dbReference>
<feature type="compositionally biased region" description="Basic and acidic residues" evidence="1">
    <location>
        <begin position="537"/>
        <end position="566"/>
    </location>
</feature>
<feature type="compositionally biased region" description="Acidic residues" evidence="1">
    <location>
        <begin position="290"/>
        <end position="301"/>
    </location>
</feature>
<name>A0A8H4R9R7_9HELO</name>
<dbReference type="AlphaFoldDB" id="A0A8H4R9R7"/>
<evidence type="ECO:0000313" key="2">
    <source>
        <dbReference type="EMBL" id="KAF4624681.1"/>
    </source>
</evidence>
<feature type="compositionally biased region" description="Basic and acidic residues" evidence="1">
    <location>
        <begin position="483"/>
        <end position="502"/>
    </location>
</feature>
<sequence>MAPPIMTVTVRYAKPGAQPPIYLAGSFSDPAWQPQEMEYTAIADNEYEYRKDVQVEHGKEYQYKFRMGTGDWWILNEDAPTVTDDIGNRNNLLTAPAIEKSAAQPEQPHLSDTNATPAIPANDMATEENMEHQVHQKIDDANESIDAKEVADTPEVKEMPSSPAVVVERAESDLQFSSDSKEQEAIKPEPGHLSAQEPHSDRAATSNGATTPDLADTAAEVAESAAVLDHNPPTPPISDDEAGRIGYRRMSNTPIPQVAKVAVEVADVAATLDNESVSNVEIPPRRSFMEDEDDDEEFDDTPWEERVPLFPHECPGPNDKVVASRLERVIPSPSKPATEEEDFNDPSLIPFPTDREGIYAQILNVERRMPADEVRLDGSPPSSAVGSGPNNPSPRILALEQSPSLDSITEEHEIDEQPLNHASGPSNPSSEVKDAVLSERGQDTTPAKSVDIPGIENQKSDKDAATEDHQVATAQKDLISKGAKNEENKPLELNVEPHAEHSGEEEDISPKTTTEVLTSNSVSKDLEGASQPGVATYDDRSTQVEAKDKDAKPTIIVEEVHSKGDIETPQPTTEESQSASKPLDKASILPQNILGPATPFIVGDKQLGHNNEQTRKISTSNTGPSITVQPATPRASLKLGRGDSSEATDAASSTAVATDNGSSGLKSRNQRVVSPSPDRPLTPTSIRSSHKDRNFLKAFWRVVFVDWIGGLIMKLCGGRRKT</sequence>
<feature type="region of interest" description="Disordered" evidence="1">
    <location>
        <begin position="329"/>
        <end position="354"/>
    </location>
</feature>
<dbReference type="InterPro" id="IPR013783">
    <property type="entry name" value="Ig-like_fold"/>
</dbReference>
<keyword evidence="3" id="KW-1185">Reference proteome</keyword>
<dbReference type="Proteomes" id="UP000566819">
    <property type="component" value="Unassembled WGS sequence"/>
</dbReference>
<protein>
    <recommendedName>
        <fullName evidence="4">AMP-activated protein kinase glycogen-binding domain-containing protein</fullName>
    </recommendedName>
</protein>